<reference evidence="1 3" key="2">
    <citation type="journal article" date="2018" name="Plant J.">
        <title>The Physcomitrella patens chromosome-scale assembly reveals moss genome structure and evolution.</title>
        <authorList>
            <person name="Lang D."/>
            <person name="Ullrich K.K."/>
            <person name="Murat F."/>
            <person name="Fuchs J."/>
            <person name="Jenkins J."/>
            <person name="Haas F.B."/>
            <person name="Piednoel M."/>
            <person name="Gundlach H."/>
            <person name="Van Bel M."/>
            <person name="Meyberg R."/>
            <person name="Vives C."/>
            <person name="Morata J."/>
            <person name="Symeonidi A."/>
            <person name="Hiss M."/>
            <person name="Muchero W."/>
            <person name="Kamisugi Y."/>
            <person name="Saleh O."/>
            <person name="Blanc G."/>
            <person name="Decker E.L."/>
            <person name="van Gessel N."/>
            <person name="Grimwood J."/>
            <person name="Hayes R.D."/>
            <person name="Graham S.W."/>
            <person name="Gunter L.E."/>
            <person name="McDaniel S.F."/>
            <person name="Hoernstein S.N.W."/>
            <person name="Larsson A."/>
            <person name="Li F.W."/>
            <person name="Perroud P.F."/>
            <person name="Phillips J."/>
            <person name="Ranjan P."/>
            <person name="Rokshar D.S."/>
            <person name="Rothfels C.J."/>
            <person name="Schneider L."/>
            <person name="Shu S."/>
            <person name="Stevenson D.W."/>
            <person name="Thummler F."/>
            <person name="Tillich M."/>
            <person name="Villarreal Aguilar J.C."/>
            <person name="Widiez T."/>
            <person name="Wong G.K."/>
            <person name="Wymore A."/>
            <person name="Zhang Y."/>
            <person name="Zimmer A.D."/>
            <person name="Quatrano R.S."/>
            <person name="Mayer K.F.X."/>
            <person name="Goodstein D."/>
            <person name="Casacuberta J.M."/>
            <person name="Vandepoele K."/>
            <person name="Reski R."/>
            <person name="Cuming A.C."/>
            <person name="Tuskan G.A."/>
            <person name="Maumus F."/>
            <person name="Salse J."/>
            <person name="Schmutz J."/>
            <person name="Rensing S.A."/>
        </authorList>
    </citation>
    <scope>NUCLEOTIDE SEQUENCE [LARGE SCALE GENOMIC DNA]</scope>
    <source>
        <strain evidence="2 3">cv. Gransden 2004</strain>
    </source>
</reference>
<dbReference type="Gramene" id="Pp3c14_18880V3.1">
    <property type="protein sequence ID" value="Pp3c14_18880V3.1"/>
    <property type="gene ID" value="Pp3c14_18880"/>
</dbReference>
<dbReference type="InterPro" id="IPR043128">
    <property type="entry name" value="Rev_trsase/Diguanyl_cyclase"/>
</dbReference>
<reference evidence="1 3" key="1">
    <citation type="journal article" date="2008" name="Science">
        <title>The Physcomitrella genome reveals evolutionary insights into the conquest of land by plants.</title>
        <authorList>
            <person name="Rensing S."/>
            <person name="Lang D."/>
            <person name="Zimmer A."/>
            <person name="Terry A."/>
            <person name="Salamov A."/>
            <person name="Shapiro H."/>
            <person name="Nishiyama T."/>
            <person name="Perroud P.-F."/>
            <person name="Lindquist E."/>
            <person name="Kamisugi Y."/>
            <person name="Tanahashi T."/>
            <person name="Sakakibara K."/>
            <person name="Fujita T."/>
            <person name="Oishi K."/>
            <person name="Shin-I T."/>
            <person name="Kuroki Y."/>
            <person name="Toyoda A."/>
            <person name="Suzuki Y."/>
            <person name="Hashimoto A."/>
            <person name="Yamaguchi K."/>
            <person name="Sugano A."/>
            <person name="Kohara Y."/>
            <person name="Fujiyama A."/>
            <person name="Anterola A."/>
            <person name="Aoki S."/>
            <person name="Ashton N."/>
            <person name="Barbazuk W.B."/>
            <person name="Barker E."/>
            <person name="Bennetzen J."/>
            <person name="Bezanilla M."/>
            <person name="Blankenship R."/>
            <person name="Cho S.H."/>
            <person name="Dutcher S."/>
            <person name="Estelle M."/>
            <person name="Fawcett J.A."/>
            <person name="Gundlach H."/>
            <person name="Hanada K."/>
            <person name="Heyl A."/>
            <person name="Hicks K.A."/>
            <person name="Hugh J."/>
            <person name="Lohr M."/>
            <person name="Mayer K."/>
            <person name="Melkozernov A."/>
            <person name="Murata T."/>
            <person name="Nelson D."/>
            <person name="Pils B."/>
            <person name="Prigge M."/>
            <person name="Reiss B."/>
            <person name="Renner T."/>
            <person name="Rombauts S."/>
            <person name="Rushton P."/>
            <person name="Sanderfoot A."/>
            <person name="Schween G."/>
            <person name="Shiu S.-H."/>
            <person name="Stueber K."/>
            <person name="Theodoulou F.L."/>
            <person name="Tu H."/>
            <person name="Van de Peer Y."/>
            <person name="Verrier P.J."/>
            <person name="Waters E."/>
            <person name="Wood A."/>
            <person name="Yang L."/>
            <person name="Cove D."/>
            <person name="Cuming A."/>
            <person name="Hasebe M."/>
            <person name="Lucas S."/>
            <person name="Mishler D.B."/>
            <person name="Reski R."/>
            <person name="Grigoriev I."/>
            <person name="Quatrano R.S."/>
            <person name="Boore J.L."/>
        </authorList>
    </citation>
    <scope>NUCLEOTIDE SEQUENCE [LARGE SCALE GENOMIC DNA]</scope>
    <source>
        <strain evidence="2 3">cv. Gransden 2004</strain>
    </source>
</reference>
<dbReference type="InParanoid" id="A0A2K1JIB6"/>
<gene>
    <name evidence="1" type="ORF">PHYPA_018696</name>
</gene>
<evidence type="ECO:0000313" key="2">
    <source>
        <dbReference type="EnsemblPlants" id="Pp3c14_18880V3.1"/>
    </source>
</evidence>
<proteinExistence type="predicted"/>
<name>A0A2K1JIB6_PHYPA</name>
<dbReference type="EnsemblPlants" id="Pp3c14_18880V3.1">
    <property type="protein sequence ID" value="Pp3c14_18880V3.1"/>
    <property type="gene ID" value="Pp3c14_18880"/>
</dbReference>
<organism evidence="1">
    <name type="scientific">Physcomitrium patens</name>
    <name type="common">Spreading-leaved earth moss</name>
    <name type="synonym">Physcomitrella patens</name>
    <dbReference type="NCBI Taxonomy" id="3218"/>
    <lineage>
        <taxon>Eukaryota</taxon>
        <taxon>Viridiplantae</taxon>
        <taxon>Streptophyta</taxon>
        <taxon>Embryophyta</taxon>
        <taxon>Bryophyta</taxon>
        <taxon>Bryophytina</taxon>
        <taxon>Bryopsida</taxon>
        <taxon>Funariidae</taxon>
        <taxon>Funariales</taxon>
        <taxon>Funariaceae</taxon>
        <taxon>Physcomitrium</taxon>
    </lineage>
</organism>
<sequence>MINPRGLGIQAEPLTILMDKDQPWTWNCEQQDAFDTLKQKLD</sequence>
<evidence type="ECO:0000313" key="1">
    <source>
        <dbReference type="EMBL" id="PNR41293.1"/>
    </source>
</evidence>
<evidence type="ECO:0008006" key="4">
    <source>
        <dbReference type="Google" id="ProtNLM"/>
    </source>
</evidence>
<dbReference type="Gene3D" id="3.30.70.270">
    <property type="match status" value="1"/>
</dbReference>
<dbReference type="SUPFAM" id="SSF56672">
    <property type="entry name" value="DNA/RNA polymerases"/>
    <property type="match status" value="1"/>
</dbReference>
<accession>A0A2K1JIB6</accession>
<dbReference type="Proteomes" id="UP000006727">
    <property type="component" value="Chromosome 14"/>
</dbReference>
<dbReference type="AlphaFoldDB" id="A0A2K1JIB6"/>
<dbReference type="EMBL" id="ABEU02000014">
    <property type="protein sequence ID" value="PNR41293.1"/>
    <property type="molecule type" value="Genomic_DNA"/>
</dbReference>
<reference evidence="2" key="3">
    <citation type="submission" date="2020-12" db="UniProtKB">
        <authorList>
            <consortium name="EnsemblPlants"/>
        </authorList>
    </citation>
    <scope>IDENTIFICATION</scope>
</reference>
<dbReference type="InterPro" id="IPR043502">
    <property type="entry name" value="DNA/RNA_pol_sf"/>
</dbReference>
<evidence type="ECO:0000313" key="3">
    <source>
        <dbReference type="Proteomes" id="UP000006727"/>
    </source>
</evidence>
<protein>
    <recommendedName>
        <fullName evidence="4">Reverse transcriptase/retrotransposon-derived protein RNase H-like domain-containing protein</fullName>
    </recommendedName>
</protein>
<keyword evidence="3" id="KW-1185">Reference proteome</keyword>